<protein>
    <submittedName>
        <fullName evidence="1">Uncharacterized protein</fullName>
    </submittedName>
</protein>
<sequence length="35" mass="3635">MLAGKAVWSAGIFLIVDCQSDGCVYADRTGTAEEG</sequence>
<reference evidence="1 2" key="1">
    <citation type="submission" date="2020-08" db="EMBL/GenBank/DDBJ databases">
        <title>Genomic Encyclopedia of Type Strains, Phase IV (KMG-IV): sequencing the most valuable type-strain genomes for metagenomic binning, comparative biology and taxonomic classification.</title>
        <authorList>
            <person name="Goeker M."/>
        </authorList>
    </citation>
    <scope>NUCLEOTIDE SEQUENCE [LARGE SCALE GENOMIC DNA]</scope>
    <source>
        <strain evidence="1 2">DSM 100039</strain>
    </source>
</reference>
<proteinExistence type="predicted"/>
<name>A0A841P507_9HYPH</name>
<dbReference type="EMBL" id="JACHEF010000002">
    <property type="protein sequence ID" value="MBB6410256.1"/>
    <property type="molecule type" value="Genomic_DNA"/>
</dbReference>
<evidence type="ECO:0000313" key="2">
    <source>
        <dbReference type="Proteomes" id="UP000556329"/>
    </source>
</evidence>
<keyword evidence="2" id="KW-1185">Reference proteome</keyword>
<dbReference type="Proteomes" id="UP000556329">
    <property type="component" value="Unassembled WGS sequence"/>
</dbReference>
<accession>A0A841P507</accession>
<evidence type="ECO:0000313" key="1">
    <source>
        <dbReference type="EMBL" id="MBB6410256.1"/>
    </source>
</evidence>
<organism evidence="1 2">
    <name type="scientific">Mesorhizobium sangaii</name>
    <dbReference type="NCBI Taxonomy" id="505389"/>
    <lineage>
        <taxon>Bacteria</taxon>
        <taxon>Pseudomonadati</taxon>
        <taxon>Pseudomonadota</taxon>
        <taxon>Alphaproteobacteria</taxon>
        <taxon>Hyphomicrobiales</taxon>
        <taxon>Phyllobacteriaceae</taxon>
        <taxon>Mesorhizobium</taxon>
    </lineage>
</organism>
<gene>
    <name evidence="1" type="ORF">HNQ71_002921</name>
</gene>
<comment type="caution">
    <text evidence="1">The sequence shown here is derived from an EMBL/GenBank/DDBJ whole genome shotgun (WGS) entry which is preliminary data.</text>
</comment>
<dbReference type="AlphaFoldDB" id="A0A841P507"/>